<feature type="compositionally biased region" description="Basic and acidic residues" evidence="1">
    <location>
        <begin position="41"/>
        <end position="53"/>
    </location>
</feature>
<dbReference type="Proteomes" id="UP001558652">
    <property type="component" value="Unassembled WGS sequence"/>
</dbReference>
<dbReference type="InterPro" id="IPR042791">
    <property type="entry name" value="CDK5RAP2"/>
</dbReference>
<feature type="region of interest" description="Disordered" evidence="1">
    <location>
        <begin position="1"/>
        <end position="53"/>
    </location>
</feature>
<name>A0ABD0Y8X3_9HEMI</name>
<dbReference type="AlphaFoldDB" id="A0ABD0Y8X3"/>
<proteinExistence type="predicted"/>
<feature type="non-terminal residue" evidence="2">
    <location>
        <position position="1"/>
    </location>
</feature>
<reference evidence="2 3" key="1">
    <citation type="submission" date="2024-07" db="EMBL/GenBank/DDBJ databases">
        <title>Chromosome-level genome assembly of the water stick insect Ranatra chinensis (Heteroptera: Nepidae).</title>
        <authorList>
            <person name="Liu X."/>
        </authorList>
    </citation>
    <scope>NUCLEOTIDE SEQUENCE [LARGE SCALE GENOMIC DNA]</scope>
    <source>
        <strain evidence="2">Cailab_2021Rc</strain>
        <tissue evidence="2">Muscle</tissue>
    </source>
</reference>
<accession>A0ABD0Y8X3</accession>
<keyword evidence="3" id="KW-1185">Reference proteome</keyword>
<organism evidence="2 3">
    <name type="scientific">Ranatra chinensis</name>
    <dbReference type="NCBI Taxonomy" id="642074"/>
    <lineage>
        <taxon>Eukaryota</taxon>
        <taxon>Metazoa</taxon>
        <taxon>Ecdysozoa</taxon>
        <taxon>Arthropoda</taxon>
        <taxon>Hexapoda</taxon>
        <taxon>Insecta</taxon>
        <taxon>Pterygota</taxon>
        <taxon>Neoptera</taxon>
        <taxon>Paraneoptera</taxon>
        <taxon>Hemiptera</taxon>
        <taxon>Heteroptera</taxon>
        <taxon>Panheteroptera</taxon>
        <taxon>Nepomorpha</taxon>
        <taxon>Nepidae</taxon>
        <taxon>Ranatrinae</taxon>
        <taxon>Ranatra</taxon>
    </lineage>
</organism>
<protein>
    <submittedName>
        <fullName evidence="2">Uncharacterized protein</fullName>
    </submittedName>
</protein>
<evidence type="ECO:0000313" key="3">
    <source>
        <dbReference type="Proteomes" id="UP001558652"/>
    </source>
</evidence>
<dbReference type="EMBL" id="JBFDAA010000011">
    <property type="protein sequence ID" value="KAL1123795.1"/>
    <property type="molecule type" value="Genomic_DNA"/>
</dbReference>
<evidence type="ECO:0000313" key="2">
    <source>
        <dbReference type="EMBL" id="KAL1123795.1"/>
    </source>
</evidence>
<dbReference type="PANTHER" id="PTHR46930">
    <property type="entry name" value="CDK5 REGULATORY SUBUNIT-ASSOCIATED PROTEIN 2"/>
    <property type="match status" value="1"/>
</dbReference>
<evidence type="ECO:0000256" key="1">
    <source>
        <dbReference type="SAM" id="MobiDB-lite"/>
    </source>
</evidence>
<sequence length="113" mass="12833">NFWFPVCGRSNNNSSPDLGIESDQGRLSSLEPLPDTSSASRADEGKLEAENEDLRRQLVRTRRALEETLAQLTTANQKKRQVERAICKQLHKTHHILQKARVNLETDQNSPIE</sequence>
<dbReference type="PANTHER" id="PTHR46930:SF1">
    <property type="entry name" value="CDK5 REGULATORY SUBUNIT-ASSOCIATED PROTEIN 2"/>
    <property type="match status" value="1"/>
</dbReference>
<comment type="caution">
    <text evidence="2">The sequence shown here is derived from an EMBL/GenBank/DDBJ whole genome shotgun (WGS) entry which is preliminary data.</text>
</comment>
<gene>
    <name evidence="2" type="ORF">AAG570_001566</name>
</gene>